<dbReference type="Pfam" id="PF07173">
    <property type="entry name" value="GRDP-like"/>
    <property type="match status" value="1"/>
</dbReference>
<evidence type="ECO:0000313" key="2">
    <source>
        <dbReference type="WBParaSite" id="TMUE_1000003463.1"/>
    </source>
</evidence>
<dbReference type="AlphaFoldDB" id="A0A5S6Q8E1"/>
<organism evidence="1 2">
    <name type="scientific">Trichuris muris</name>
    <name type="common">Mouse whipworm</name>
    <dbReference type="NCBI Taxonomy" id="70415"/>
    <lineage>
        <taxon>Eukaryota</taxon>
        <taxon>Metazoa</taxon>
        <taxon>Ecdysozoa</taxon>
        <taxon>Nematoda</taxon>
        <taxon>Enoplea</taxon>
        <taxon>Dorylaimia</taxon>
        <taxon>Trichinellida</taxon>
        <taxon>Trichuridae</taxon>
        <taxon>Trichuris</taxon>
    </lineage>
</organism>
<name>A0A5S6Q8E1_TRIMR</name>
<keyword evidence="1" id="KW-1185">Reference proteome</keyword>
<dbReference type="PANTHER" id="PTHR34365:SF7">
    <property type="entry name" value="GLYCINE-RICH DOMAIN-CONTAINING PROTEIN 1"/>
    <property type="match status" value="1"/>
</dbReference>
<proteinExistence type="predicted"/>
<dbReference type="STRING" id="70415.A0A5S6Q8E1"/>
<dbReference type="PANTHER" id="PTHR34365">
    <property type="entry name" value="ENOLASE (DUF1399)"/>
    <property type="match status" value="1"/>
</dbReference>
<dbReference type="Proteomes" id="UP000046395">
    <property type="component" value="Unassembled WGS sequence"/>
</dbReference>
<dbReference type="InterPro" id="IPR009836">
    <property type="entry name" value="GRDP-like"/>
</dbReference>
<dbReference type="WBParaSite" id="TMUE_1000003463.1">
    <property type="protein sequence ID" value="TMUE_1000003463.1"/>
    <property type="gene ID" value="WBGene00298719"/>
</dbReference>
<reference evidence="2" key="1">
    <citation type="submission" date="2019-12" db="UniProtKB">
        <authorList>
            <consortium name="WormBaseParasite"/>
        </authorList>
    </citation>
    <scope>IDENTIFICATION</scope>
</reference>
<protein>
    <submittedName>
        <fullName evidence="2">Uncharacterized protein</fullName>
    </submittedName>
</protein>
<evidence type="ECO:0000313" key="1">
    <source>
        <dbReference type="Proteomes" id="UP000046395"/>
    </source>
</evidence>
<sequence>MSPEEMQQTYDFSVKAWGSFNAGEPYNYQECQLERFDKGAFKSKIEYDLHSAIKRQRDFNYQVSLPHFTSKKYLAEAVNRYKKFVFLKIYYKNEFITPCYDFDIVWHAHQVHIKLYIEDTLRLIGRIFKHDDSVNDRSANSKLLQGESLTKKLWQHHFPGEPYWRRGAMYRGHSAPCYIGLQRSCSKEFKTGSINVTSFVLKNIPPEREYVKLKLTYGGKRVAELRAEIEAELSSKVVRKNKGFILIRNEEQPDEDANAMSFDFDVSCPKELVATLELYDRAFLQKKDVMKMEGVLQLDQLLSAVQWRSAKGRCCIILSSTGSKSGKLTANMNLSIELITSSHLEILPDDFSQHTLQPQSALSKFCRDFALNKLGWDSSRRAWIATHTLHDTKSGQDYTVQVIHSAPALLSAVLVFDHMHRLTAAAHLAGPDSLPSRSHLEEELTYFPNLSSPEERAVIVLSTDGDFAVFKGSWVGHQNKVVKSRTGNPSVLPAAGRLVVEAINLSSNTFQKFELPSAKGLKMSLFGEAKAALNGKTVKCTSVRVSEYVCSVFATALLFVLCNPDNVHAKQSNRAFGHRCYQWPLVMAAGYSTESPSNRYLLANFASKQTSNQVDPDMENLHWYASMVFLMSQSSCALADGSSIGACGSCGACGACGACGSCGGCGGCGGM</sequence>
<accession>A0A5S6Q8E1</accession>